<evidence type="ECO:0000256" key="7">
    <source>
        <dbReference type="ARBA" id="ARBA00023316"/>
    </source>
</evidence>
<dbReference type="GO" id="GO:0030244">
    <property type="term" value="P:cellulose biosynthetic process"/>
    <property type="evidence" value="ECO:0007669"/>
    <property type="project" value="InterPro"/>
</dbReference>
<comment type="caution">
    <text evidence="9">The sequence shown here is derived from an EMBL/GenBank/DDBJ whole genome shotgun (WGS) entry which is preliminary data.</text>
</comment>
<dbReference type="EMBL" id="LEKV01003213">
    <property type="protein sequence ID" value="KVI00853.1"/>
    <property type="molecule type" value="Genomic_DNA"/>
</dbReference>
<dbReference type="Pfam" id="PF03552">
    <property type="entry name" value="Cellulose_synt"/>
    <property type="match status" value="1"/>
</dbReference>
<name>A0A118K0B9_CYNCS</name>
<dbReference type="Proteomes" id="UP000243975">
    <property type="component" value="Unassembled WGS sequence"/>
</dbReference>
<sequence>MDLSSYWFLPSAYVFVGKYAYNLGEFYWIGGTLKGWWSDQRMWLYRRLTCYLFAFLDVVLKSMGFTNINSILTSKGADEDAFLDVVLKYLRQDGSDNDSDSSSSDDDDVSDAPSLDHISEVTQEYIGEEQYNVREEDLMAFEYEKFLNGLNGELKRDNIVETNINNDDAEHDLAQEGGKYPMHNPKTHWKIMKPILGERYERPTQLKECITTY</sequence>
<dbReference type="GO" id="GO:0016020">
    <property type="term" value="C:membrane"/>
    <property type="evidence" value="ECO:0007669"/>
    <property type="project" value="InterPro"/>
</dbReference>
<evidence type="ECO:0000256" key="8">
    <source>
        <dbReference type="SAM" id="MobiDB-lite"/>
    </source>
</evidence>
<keyword evidence="4" id="KW-0812">Transmembrane</keyword>
<protein>
    <submittedName>
        <fullName evidence="9">Cellulose synthase</fullName>
    </submittedName>
</protein>
<evidence type="ECO:0000256" key="3">
    <source>
        <dbReference type="ARBA" id="ARBA00022679"/>
    </source>
</evidence>
<dbReference type="GO" id="GO:0071555">
    <property type="term" value="P:cell wall organization"/>
    <property type="evidence" value="ECO:0007669"/>
    <property type="project" value="UniProtKB-KW"/>
</dbReference>
<dbReference type="GO" id="GO:0012505">
    <property type="term" value="C:endomembrane system"/>
    <property type="evidence" value="ECO:0007669"/>
    <property type="project" value="UniProtKB-SubCell"/>
</dbReference>
<keyword evidence="6" id="KW-0472">Membrane</keyword>
<gene>
    <name evidence="9" type="ORF">Ccrd_020892</name>
</gene>
<feature type="non-terminal residue" evidence="9">
    <location>
        <position position="213"/>
    </location>
</feature>
<dbReference type="InterPro" id="IPR005150">
    <property type="entry name" value="Cellulose_synth"/>
</dbReference>
<proteinExistence type="predicted"/>
<dbReference type="PANTHER" id="PTHR13301">
    <property type="entry name" value="X-BOX TRANSCRIPTION FACTOR-RELATED"/>
    <property type="match status" value="1"/>
</dbReference>
<keyword evidence="3" id="KW-0808">Transferase</keyword>
<evidence type="ECO:0000256" key="5">
    <source>
        <dbReference type="ARBA" id="ARBA00022989"/>
    </source>
</evidence>
<dbReference type="Gramene" id="KVI00853">
    <property type="protein sequence ID" value="KVI00853"/>
    <property type="gene ID" value="Ccrd_020892"/>
</dbReference>
<feature type="compositionally biased region" description="Acidic residues" evidence="8">
    <location>
        <begin position="95"/>
        <end position="110"/>
    </location>
</feature>
<evidence type="ECO:0000313" key="10">
    <source>
        <dbReference type="Proteomes" id="UP000243975"/>
    </source>
</evidence>
<keyword evidence="7" id="KW-0961">Cell wall biogenesis/degradation</keyword>
<keyword evidence="2" id="KW-0328">Glycosyltransferase</keyword>
<evidence type="ECO:0000256" key="4">
    <source>
        <dbReference type="ARBA" id="ARBA00022692"/>
    </source>
</evidence>
<dbReference type="GO" id="GO:0016760">
    <property type="term" value="F:cellulose synthase (UDP-forming) activity"/>
    <property type="evidence" value="ECO:0007669"/>
    <property type="project" value="InterPro"/>
</dbReference>
<dbReference type="AlphaFoldDB" id="A0A118K0B9"/>
<keyword evidence="5" id="KW-1133">Transmembrane helix</keyword>
<evidence type="ECO:0000313" key="9">
    <source>
        <dbReference type="EMBL" id="KVI00853.1"/>
    </source>
</evidence>
<reference evidence="9 10" key="1">
    <citation type="journal article" date="2016" name="Sci. Rep.">
        <title>The genome sequence of the outbreeding globe artichoke constructed de novo incorporating a phase-aware low-pass sequencing strategy of F1 progeny.</title>
        <authorList>
            <person name="Scaglione D."/>
            <person name="Reyes-Chin-Wo S."/>
            <person name="Acquadro A."/>
            <person name="Froenicke L."/>
            <person name="Portis E."/>
            <person name="Beitel C."/>
            <person name="Tirone M."/>
            <person name="Mauro R."/>
            <person name="Lo Monaco A."/>
            <person name="Mauromicale G."/>
            <person name="Faccioli P."/>
            <person name="Cattivelli L."/>
            <person name="Rieseberg L."/>
            <person name="Michelmore R."/>
            <person name="Lanteri S."/>
        </authorList>
    </citation>
    <scope>NUCLEOTIDE SEQUENCE [LARGE SCALE GENOMIC DNA]</scope>
    <source>
        <strain evidence="9">2C</strain>
    </source>
</reference>
<keyword evidence="10" id="KW-1185">Reference proteome</keyword>
<evidence type="ECO:0000256" key="1">
    <source>
        <dbReference type="ARBA" id="ARBA00004308"/>
    </source>
</evidence>
<feature type="region of interest" description="Disordered" evidence="8">
    <location>
        <begin position="94"/>
        <end position="114"/>
    </location>
</feature>
<evidence type="ECO:0000256" key="6">
    <source>
        <dbReference type="ARBA" id="ARBA00023136"/>
    </source>
</evidence>
<comment type="subcellular location">
    <subcellularLocation>
        <location evidence="1">Endomembrane system</location>
    </subcellularLocation>
</comment>
<evidence type="ECO:0000256" key="2">
    <source>
        <dbReference type="ARBA" id="ARBA00022676"/>
    </source>
</evidence>
<dbReference type="STRING" id="59895.A0A118K0B9"/>
<accession>A0A118K0B9</accession>
<organism evidence="9 10">
    <name type="scientific">Cynara cardunculus var. scolymus</name>
    <name type="common">Globe artichoke</name>
    <name type="synonym">Cynara scolymus</name>
    <dbReference type="NCBI Taxonomy" id="59895"/>
    <lineage>
        <taxon>Eukaryota</taxon>
        <taxon>Viridiplantae</taxon>
        <taxon>Streptophyta</taxon>
        <taxon>Embryophyta</taxon>
        <taxon>Tracheophyta</taxon>
        <taxon>Spermatophyta</taxon>
        <taxon>Magnoliopsida</taxon>
        <taxon>eudicotyledons</taxon>
        <taxon>Gunneridae</taxon>
        <taxon>Pentapetalae</taxon>
        <taxon>asterids</taxon>
        <taxon>campanulids</taxon>
        <taxon>Asterales</taxon>
        <taxon>Asteraceae</taxon>
        <taxon>Carduoideae</taxon>
        <taxon>Cardueae</taxon>
        <taxon>Carduinae</taxon>
        <taxon>Cynara</taxon>
    </lineage>
</organism>